<keyword evidence="5 6" id="KW-0472">Membrane</keyword>
<keyword evidence="4 6" id="KW-1133">Transmembrane helix</keyword>
<evidence type="ECO:0000259" key="7">
    <source>
        <dbReference type="Pfam" id="PF00482"/>
    </source>
</evidence>
<proteinExistence type="predicted"/>
<gene>
    <name evidence="8" type="ORF">P73_4125</name>
</gene>
<dbReference type="AlphaFoldDB" id="A0A0B5E614"/>
<evidence type="ECO:0000313" key="8">
    <source>
        <dbReference type="EMBL" id="AJE48840.1"/>
    </source>
</evidence>
<evidence type="ECO:0000256" key="1">
    <source>
        <dbReference type="ARBA" id="ARBA00004651"/>
    </source>
</evidence>
<dbReference type="EMBL" id="CP004393">
    <property type="protein sequence ID" value="AJE48840.1"/>
    <property type="molecule type" value="Genomic_DNA"/>
</dbReference>
<dbReference type="STRING" id="1208324.P73_4125"/>
<evidence type="ECO:0000256" key="5">
    <source>
        <dbReference type="ARBA" id="ARBA00023136"/>
    </source>
</evidence>
<dbReference type="RefSeq" id="WP_043871043.1">
    <property type="nucleotide sequence ID" value="NZ_CP004393.1"/>
</dbReference>
<dbReference type="PANTHER" id="PTHR35007">
    <property type="entry name" value="INTEGRAL MEMBRANE PROTEIN-RELATED"/>
    <property type="match status" value="1"/>
</dbReference>
<keyword evidence="9" id="KW-1185">Reference proteome</keyword>
<dbReference type="PANTHER" id="PTHR35007:SF2">
    <property type="entry name" value="PILUS ASSEMBLE PROTEIN"/>
    <property type="match status" value="1"/>
</dbReference>
<dbReference type="Pfam" id="PF00482">
    <property type="entry name" value="T2SSF"/>
    <property type="match status" value="1"/>
</dbReference>
<feature type="transmembrane region" description="Helical" evidence="6">
    <location>
        <begin position="101"/>
        <end position="122"/>
    </location>
</feature>
<feature type="transmembrane region" description="Helical" evidence="6">
    <location>
        <begin position="281"/>
        <end position="308"/>
    </location>
</feature>
<feature type="domain" description="Type II secretion system protein GspF" evidence="7">
    <location>
        <begin position="172"/>
        <end position="300"/>
    </location>
</feature>
<reference evidence="8 9" key="1">
    <citation type="journal article" date="2014" name="Int. J. Syst. Evol. Microbiol.">
        <title>Celeribacter indicus sp. nov., a polycyclic aromatic hydrocarbon-degrading bacterium from deep-sea sediment and reclassification of Huaishuia halophila as Celeribacter halophilus comb. nov.</title>
        <authorList>
            <person name="Lai Q."/>
            <person name="Cao J."/>
            <person name="Yuan J."/>
            <person name="Li F."/>
            <person name="Shao Z."/>
        </authorList>
    </citation>
    <scope>NUCLEOTIDE SEQUENCE [LARGE SCALE GENOMIC DNA]</scope>
    <source>
        <strain evidence="8">P73</strain>
    </source>
</reference>
<evidence type="ECO:0000256" key="6">
    <source>
        <dbReference type="SAM" id="Phobius"/>
    </source>
</evidence>
<evidence type="ECO:0000313" key="9">
    <source>
        <dbReference type="Proteomes" id="UP000031521"/>
    </source>
</evidence>
<dbReference type="KEGG" id="cid:P73_4125"/>
<name>A0A0B5E614_9RHOB</name>
<evidence type="ECO:0000256" key="2">
    <source>
        <dbReference type="ARBA" id="ARBA00022475"/>
    </source>
</evidence>
<organism evidence="8 9">
    <name type="scientific">Celeribacter indicus</name>
    <dbReference type="NCBI Taxonomy" id="1208324"/>
    <lineage>
        <taxon>Bacteria</taxon>
        <taxon>Pseudomonadati</taxon>
        <taxon>Pseudomonadota</taxon>
        <taxon>Alphaproteobacteria</taxon>
        <taxon>Rhodobacterales</taxon>
        <taxon>Roseobacteraceae</taxon>
        <taxon>Celeribacter</taxon>
    </lineage>
</organism>
<comment type="subcellular location">
    <subcellularLocation>
        <location evidence="1">Cell membrane</location>
        <topology evidence="1">Multi-pass membrane protein</topology>
    </subcellularLocation>
</comment>
<evidence type="ECO:0000256" key="4">
    <source>
        <dbReference type="ARBA" id="ARBA00022989"/>
    </source>
</evidence>
<dbReference type="InterPro" id="IPR018076">
    <property type="entry name" value="T2SS_GspF_dom"/>
</dbReference>
<dbReference type="Proteomes" id="UP000031521">
    <property type="component" value="Chromosome"/>
</dbReference>
<protein>
    <submittedName>
        <fullName evidence="8">Type II secretion system protein</fullName>
    </submittedName>
</protein>
<dbReference type="OrthoDB" id="9810662at2"/>
<accession>A0A0B5E614</accession>
<sequence length="316" mass="34974">MSDLPLPLIAMVIAGLALAAQIAGFGLIDRRTRTARLARLVTRKRAGEGRNRPVSLVVRVRRWIAEISRTLFERVSIMSGGEADASAALLRAAGYRSRDAVFVHAFLKLVLPLSGCLLTAVWRFVEGDLASLRGLIWVCGVALAASKLPDIYLRWRRDRRFEQVTRAFPDMLELLVVACDAGLGSGAALARVARDLQLVCPPLAQDIQQLVIELSILPEREQAWRNLEDRIPLPEIRIFSNALRQAERYGTPLTRALRTLMQEERARRLLRIEEKAGRLPALMTIPLILFIMPALLVVLVGPAALSILDNIMNGGG</sequence>
<feature type="transmembrane region" description="Helical" evidence="6">
    <location>
        <begin position="134"/>
        <end position="153"/>
    </location>
</feature>
<keyword evidence="2" id="KW-1003">Cell membrane</keyword>
<dbReference type="GO" id="GO:0005886">
    <property type="term" value="C:plasma membrane"/>
    <property type="evidence" value="ECO:0007669"/>
    <property type="project" value="UniProtKB-SubCell"/>
</dbReference>
<feature type="transmembrane region" description="Helical" evidence="6">
    <location>
        <begin position="6"/>
        <end position="28"/>
    </location>
</feature>
<dbReference type="HOGENOM" id="CLU_056917_0_1_5"/>
<evidence type="ECO:0000256" key="3">
    <source>
        <dbReference type="ARBA" id="ARBA00022692"/>
    </source>
</evidence>
<keyword evidence="3 6" id="KW-0812">Transmembrane</keyword>